<keyword evidence="6" id="KW-0539">Nucleus</keyword>
<proteinExistence type="inferred from homology"/>
<evidence type="ECO:0000256" key="3">
    <source>
        <dbReference type="ARBA" id="ARBA00008838"/>
    </source>
</evidence>
<protein>
    <recommendedName>
        <fullName evidence="4">Ribosome biogenesis protein NOP53</fullName>
    </recommendedName>
</protein>
<dbReference type="PANTHER" id="PTHR14211">
    <property type="entry name" value="GLIOMA SUPPRESSOR CANDIDATE REGION GENE 2"/>
    <property type="match status" value="1"/>
</dbReference>
<sequence>MGKQQKRAWRQIETDDCELNPNLKKTCNASLFVVDKVADKVKTSKPEKVLLPASVRKALSKIKNRQSQACPRPTKLPESYDVWNTEKKDGCASDWTNVYTKPTLRRSNKSLCSVSVLSGFASKTMDPCLPGSSYNPDKGDQTRAIELAYAAHVEEIKDETAWKNKMEQARASEVGTEEEVPDDVDCQDSPLIVINPPTRAESRLTKAVKNKRLRHKQALREIKLRKSKQKLLQQIDIVKKLKPMAKVKVVREKTPRPSRLGKLMAKPEFPAVLLSDEVTHNLRTSKVPVHNIQDMFHRLQRRGLIEVREKAKRVPIKTRLYTRYKDVVTQQ</sequence>
<dbReference type="AlphaFoldDB" id="A0A0H5QYA6"/>
<evidence type="ECO:0000256" key="5">
    <source>
        <dbReference type="ARBA" id="ARBA00022517"/>
    </source>
</evidence>
<evidence type="ECO:0000256" key="6">
    <source>
        <dbReference type="ARBA" id="ARBA00023242"/>
    </source>
</evidence>
<dbReference type="Pfam" id="PF07767">
    <property type="entry name" value="Nop53"/>
    <property type="match status" value="1"/>
</dbReference>
<dbReference type="GO" id="GO:0005730">
    <property type="term" value="C:nucleolus"/>
    <property type="evidence" value="ECO:0007669"/>
    <property type="project" value="UniProtKB-SubCell"/>
</dbReference>
<accession>A0A0H5QYA6</accession>
<reference evidence="7" key="1">
    <citation type="submission" date="2015-04" db="EMBL/GenBank/DDBJ databases">
        <title>The genome sequence of the plant pathogenic Rhizarian Plasmodiophora brassicae reveals insights in its biotrophic life cycle and the origin of chitin synthesis.</title>
        <authorList>
            <person name="Schwelm A."/>
            <person name="Fogelqvist J."/>
            <person name="Knaust A."/>
            <person name="Julke S."/>
            <person name="Lilja T."/>
            <person name="Dhandapani V."/>
            <person name="Bonilla-Rosso G."/>
            <person name="Karlsson M."/>
            <person name="Shevchenko A."/>
            <person name="Choi S.R."/>
            <person name="Kim H.G."/>
            <person name="Park J.Y."/>
            <person name="Lim Y.P."/>
            <person name="Ludwig-Muller J."/>
            <person name="Dixelius C."/>
        </authorList>
    </citation>
    <scope>NUCLEOTIDE SEQUENCE</scope>
    <source>
        <tissue evidence="7">Potato root galls</tissue>
    </source>
</reference>
<evidence type="ECO:0000256" key="4">
    <source>
        <dbReference type="ARBA" id="ARBA00018339"/>
    </source>
</evidence>
<evidence type="ECO:0000313" key="7">
    <source>
        <dbReference type="EMBL" id="CRZ06968.1"/>
    </source>
</evidence>
<keyword evidence="5" id="KW-0690">Ribosome biogenesis</keyword>
<evidence type="ECO:0000256" key="1">
    <source>
        <dbReference type="ARBA" id="ARBA00004604"/>
    </source>
</evidence>
<dbReference type="PANTHER" id="PTHR14211:SF7">
    <property type="entry name" value="RIBOSOME BIOGENESIS PROTEIN NOP53"/>
    <property type="match status" value="1"/>
</dbReference>
<dbReference type="InterPro" id="IPR011687">
    <property type="entry name" value="Nop53/GLTSCR2"/>
</dbReference>
<comment type="subcellular location">
    <subcellularLocation>
        <location evidence="1">Nucleus</location>
        <location evidence="1">Nucleolus</location>
    </subcellularLocation>
    <subcellularLocation>
        <location evidence="2">Nucleus</location>
        <location evidence="2">Nucleoplasm</location>
    </subcellularLocation>
</comment>
<name>A0A0H5QYA6_9EUKA</name>
<dbReference type="GO" id="GO:0000027">
    <property type="term" value="P:ribosomal large subunit assembly"/>
    <property type="evidence" value="ECO:0007669"/>
    <property type="project" value="TreeGrafter"/>
</dbReference>
<dbReference type="GO" id="GO:0006364">
    <property type="term" value="P:rRNA processing"/>
    <property type="evidence" value="ECO:0007669"/>
    <property type="project" value="TreeGrafter"/>
</dbReference>
<dbReference type="GO" id="GO:0008097">
    <property type="term" value="F:5S rRNA binding"/>
    <property type="evidence" value="ECO:0007669"/>
    <property type="project" value="TreeGrafter"/>
</dbReference>
<dbReference type="EMBL" id="HACM01006526">
    <property type="protein sequence ID" value="CRZ06968.1"/>
    <property type="molecule type" value="Transcribed_RNA"/>
</dbReference>
<comment type="similarity">
    <text evidence="3">Belongs to the NOP53 family.</text>
</comment>
<dbReference type="GO" id="GO:0005654">
    <property type="term" value="C:nucleoplasm"/>
    <property type="evidence" value="ECO:0007669"/>
    <property type="project" value="UniProtKB-SubCell"/>
</dbReference>
<evidence type="ECO:0000256" key="2">
    <source>
        <dbReference type="ARBA" id="ARBA00004642"/>
    </source>
</evidence>
<organism evidence="7">
    <name type="scientific">Spongospora subterranea</name>
    <dbReference type="NCBI Taxonomy" id="70186"/>
    <lineage>
        <taxon>Eukaryota</taxon>
        <taxon>Sar</taxon>
        <taxon>Rhizaria</taxon>
        <taxon>Endomyxa</taxon>
        <taxon>Phytomyxea</taxon>
        <taxon>Plasmodiophorida</taxon>
        <taxon>Plasmodiophoridae</taxon>
        <taxon>Spongospora</taxon>
    </lineage>
</organism>